<dbReference type="Gene3D" id="1.10.357.10">
    <property type="entry name" value="Tetracycline Repressor, domain 2"/>
    <property type="match status" value="1"/>
</dbReference>
<dbReference type="Pfam" id="PF00440">
    <property type="entry name" value="TetR_N"/>
    <property type="match status" value="1"/>
</dbReference>
<keyword evidence="8" id="KW-1185">Reference proteome</keyword>
<dbReference type="EMBL" id="RBAL01000001">
    <property type="protein sequence ID" value="RKN47162.1"/>
    <property type="molecule type" value="Genomic_DNA"/>
</dbReference>
<dbReference type="AlphaFoldDB" id="A0A3A9ZFD0"/>
<dbReference type="PROSITE" id="PS01081">
    <property type="entry name" value="HTH_TETR_1"/>
    <property type="match status" value="1"/>
</dbReference>
<proteinExistence type="predicted"/>
<dbReference type="PANTHER" id="PTHR30055">
    <property type="entry name" value="HTH-TYPE TRANSCRIPTIONAL REGULATOR RUTR"/>
    <property type="match status" value="1"/>
</dbReference>
<dbReference type="InterPro" id="IPR050109">
    <property type="entry name" value="HTH-type_TetR-like_transc_reg"/>
</dbReference>
<sequence>MSETGLPLRERKKLRTRRTLVDEALRLFTSRGFAQTTLDDLVGAVEVSQRTFFRYFSSKEDVALAPEKELWSVYTAELARRTPGPSPLAEFEETMFAALAAMSEGWEARFLAARELCDRTPGLAAHSLRHCAEVTERLLDLAERPRPHGTEGAGAPAGEGEGAHPHARLRLRLLIDLTLSAWHWALTRWSATPERADRETLAALLREAFDEIPAAAALALATPAPPVPPADRPAD</sequence>
<dbReference type="RefSeq" id="WP_120675053.1">
    <property type="nucleotide sequence ID" value="NZ_RBAL01000001.1"/>
</dbReference>
<dbReference type="SUPFAM" id="SSF46689">
    <property type="entry name" value="Homeodomain-like"/>
    <property type="match status" value="1"/>
</dbReference>
<evidence type="ECO:0000256" key="1">
    <source>
        <dbReference type="ARBA" id="ARBA00023015"/>
    </source>
</evidence>
<keyword evidence="1" id="KW-0805">Transcription regulation</keyword>
<dbReference type="InterPro" id="IPR023772">
    <property type="entry name" value="DNA-bd_HTH_TetR-type_CS"/>
</dbReference>
<evidence type="ECO:0000313" key="7">
    <source>
        <dbReference type="EMBL" id="RKN47162.1"/>
    </source>
</evidence>
<dbReference type="OrthoDB" id="3787664at2"/>
<keyword evidence="3" id="KW-0804">Transcription</keyword>
<feature type="DNA-binding region" description="H-T-H motif" evidence="4">
    <location>
        <begin position="37"/>
        <end position="56"/>
    </location>
</feature>
<dbReference type="PROSITE" id="PS50977">
    <property type="entry name" value="HTH_TETR_2"/>
    <property type="match status" value="1"/>
</dbReference>
<organism evidence="7 8">
    <name type="scientific">Streptomyces hoynatensis</name>
    <dbReference type="NCBI Taxonomy" id="1141874"/>
    <lineage>
        <taxon>Bacteria</taxon>
        <taxon>Bacillati</taxon>
        <taxon>Actinomycetota</taxon>
        <taxon>Actinomycetes</taxon>
        <taxon>Kitasatosporales</taxon>
        <taxon>Streptomycetaceae</taxon>
        <taxon>Streptomyces</taxon>
    </lineage>
</organism>
<dbReference type="PRINTS" id="PR00455">
    <property type="entry name" value="HTHTETR"/>
</dbReference>
<dbReference type="Gene3D" id="1.10.10.60">
    <property type="entry name" value="Homeodomain-like"/>
    <property type="match status" value="1"/>
</dbReference>
<evidence type="ECO:0000259" key="6">
    <source>
        <dbReference type="PROSITE" id="PS50977"/>
    </source>
</evidence>
<accession>A0A3A9ZFD0</accession>
<evidence type="ECO:0000256" key="3">
    <source>
        <dbReference type="ARBA" id="ARBA00023163"/>
    </source>
</evidence>
<feature type="domain" description="HTH tetR-type" evidence="6">
    <location>
        <begin position="14"/>
        <end position="74"/>
    </location>
</feature>
<name>A0A3A9ZFD0_9ACTN</name>
<evidence type="ECO:0000256" key="5">
    <source>
        <dbReference type="SAM" id="MobiDB-lite"/>
    </source>
</evidence>
<dbReference type="PANTHER" id="PTHR30055:SF238">
    <property type="entry name" value="MYCOFACTOCIN BIOSYNTHESIS TRANSCRIPTIONAL REGULATOR MFTR-RELATED"/>
    <property type="match status" value="1"/>
</dbReference>
<dbReference type="Proteomes" id="UP000272474">
    <property type="component" value="Unassembled WGS sequence"/>
</dbReference>
<feature type="compositionally biased region" description="Gly residues" evidence="5">
    <location>
        <begin position="151"/>
        <end position="160"/>
    </location>
</feature>
<gene>
    <name evidence="7" type="ORF">D7294_03035</name>
</gene>
<keyword evidence="2 4" id="KW-0238">DNA-binding</keyword>
<evidence type="ECO:0000313" key="8">
    <source>
        <dbReference type="Proteomes" id="UP000272474"/>
    </source>
</evidence>
<protein>
    <submittedName>
        <fullName evidence="7">TetR/AcrR family transcriptional regulator</fullName>
    </submittedName>
</protein>
<evidence type="ECO:0000256" key="4">
    <source>
        <dbReference type="PROSITE-ProRule" id="PRU00335"/>
    </source>
</evidence>
<evidence type="ECO:0000256" key="2">
    <source>
        <dbReference type="ARBA" id="ARBA00023125"/>
    </source>
</evidence>
<reference evidence="7 8" key="1">
    <citation type="journal article" date="2014" name="Int. J. Syst. Evol. Microbiol.">
        <title>Streptomyces hoynatensis sp. nov., isolated from deep marine sediment.</title>
        <authorList>
            <person name="Veyisoglu A."/>
            <person name="Sahin N."/>
        </authorList>
    </citation>
    <scope>NUCLEOTIDE SEQUENCE [LARGE SCALE GENOMIC DNA]</scope>
    <source>
        <strain evidence="7 8">KCTC 29097</strain>
    </source>
</reference>
<comment type="caution">
    <text evidence="7">The sequence shown here is derived from an EMBL/GenBank/DDBJ whole genome shotgun (WGS) entry which is preliminary data.</text>
</comment>
<feature type="region of interest" description="Disordered" evidence="5">
    <location>
        <begin position="143"/>
        <end position="163"/>
    </location>
</feature>
<dbReference type="InterPro" id="IPR009057">
    <property type="entry name" value="Homeodomain-like_sf"/>
</dbReference>
<dbReference type="GO" id="GO:0003700">
    <property type="term" value="F:DNA-binding transcription factor activity"/>
    <property type="evidence" value="ECO:0007669"/>
    <property type="project" value="TreeGrafter"/>
</dbReference>
<dbReference type="InterPro" id="IPR001647">
    <property type="entry name" value="HTH_TetR"/>
</dbReference>
<dbReference type="GO" id="GO:0000976">
    <property type="term" value="F:transcription cis-regulatory region binding"/>
    <property type="evidence" value="ECO:0007669"/>
    <property type="project" value="TreeGrafter"/>
</dbReference>